<evidence type="ECO:0000313" key="12">
    <source>
        <dbReference type="Proteomes" id="UP000000226"/>
    </source>
</evidence>
<feature type="signal peptide" evidence="10">
    <location>
        <begin position="1"/>
        <end position="29"/>
    </location>
</feature>
<comment type="similarity">
    <text evidence="3">Belongs to the CTC1 family.</text>
</comment>
<dbReference type="GO" id="GO:0045740">
    <property type="term" value="P:positive regulation of DNA replication"/>
    <property type="evidence" value="ECO:0007669"/>
    <property type="project" value="TreeGrafter"/>
</dbReference>
<keyword evidence="7" id="KW-0238">DNA-binding</keyword>
<reference evidence="12" key="1">
    <citation type="journal article" date="2014" name="Nat. Genet.">
        <title>A reference genome for common bean and genome-wide analysis of dual domestications.</title>
        <authorList>
            <person name="Schmutz J."/>
            <person name="McClean P.E."/>
            <person name="Mamidi S."/>
            <person name="Wu G.A."/>
            <person name="Cannon S.B."/>
            <person name="Grimwood J."/>
            <person name="Jenkins J."/>
            <person name="Shu S."/>
            <person name="Song Q."/>
            <person name="Chavarro C."/>
            <person name="Torres-Torres M."/>
            <person name="Geffroy V."/>
            <person name="Moghaddam S.M."/>
            <person name="Gao D."/>
            <person name="Abernathy B."/>
            <person name="Barry K."/>
            <person name="Blair M."/>
            <person name="Brick M.A."/>
            <person name="Chovatia M."/>
            <person name="Gepts P."/>
            <person name="Goodstein D.M."/>
            <person name="Gonzales M."/>
            <person name="Hellsten U."/>
            <person name="Hyten D.L."/>
            <person name="Jia G."/>
            <person name="Kelly J.D."/>
            <person name="Kudrna D."/>
            <person name="Lee R."/>
            <person name="Richard M.M."/>
            <person name="Miklas P.N."/>
            <person name="Osorno J.M."/>
            <person name="Rodrigues J."/>
            <person name="Thareau V."/>
            <person name="Urrea C.A."/>
            <person name="Wang M."/>
            <person name="Yu Y."/>
            <person name="Zhang M."/>
            <person name="Wing R.A."/>
            <person name="Cregan P.B."/>
            <person name="Rokhsar D.S."/>
            <person name="Jackson S.A."/>
        </authorList>
    </citation>
    <scope>NUCLEOTIDE SEQUENCE [LARGE SCALE GENOMIC DNA]</scope>
    <source>
        <strain evidence="12">cv. G19833</strain>
    </source>
</reference>
<evidence type="ECO:0000256" key="1">
    <source>
        <dbReference type="ARBA" id="ARBA00004123"/>
    </source>
</evidence>
<evidence type="ECO:0000313" key="11">
    <source>
        <dbReference type="EMBL" id="ESW05383.1"/>
    </source>
</evidence>
<keyword evidence="5" id="KW-0158">Chromosome</keyword>
<dbReference type="PANTHER" id="PTHR14865">
    <property type="entry name" value="CST COMPLEX SUBUNIT CTC1"/>
    <property type="match status" value="1"/>
</dbReference>
<evidence type="ECO:0000256" key="5">
    <source>
        <dbReference type="ARBA" id="ARBA00022454"/>
    </source>
</evidence>
<dbReference type="GO" id="GO:0003697">
    <property type="term" value="F:single-stranded DNA binding"/>
    <property type="evidence" value="ECO:0007669"/>
    <property type="project" value="TreeGrafter"/>
</dbReference>
<evidence type="ECO:0000256" key="8">
    <source>
        <dbReference type="ARBA" id="ARBA00023242"/>
    </source>
</evidence>
<name>V7AKJ7_PHAVU</name>
<feature type="chain" id="PRO_5004753485" description="CST complex subunit CTC1" evidence="10">
    <location>
        <begin position="30"/>
        <end position="846"/>
    </location>
</feature>
<evidence type="ECO:0000256" key="9">
    <source>
        <dbReference type="SAM" id="MobiDB-lite"/>
    </source>
</evidence>
<keyword evidence="10" id="KW-0732">Signal</keyword>
<evidence type="ECO:0000256" key="7">
    <source>
        <dbReference type="ARBA" id="ARBA00023125"/>
    </source>
</evidence>
<dbReference type="EMBL" id="CM002298">
    <property type="protein sequence ID" value="ESW05383.1"/>
    <property type="molecule type" value="Genomic_DNA"/>
</dbReference>
<evidence type="ECO:0000256" key="3">
    <source>
        <dbReference type="ARBA" id="ARBA00006332"/>
    </source>
</evidence>
<keyword evidence="12" id="KW-1185">Reference proteome</keyword>
<organism evidence="11 12">
    <name type="scientific">Phaseolus vulgaris</name>
    <name type="common">Kidney bean</name>
    <name type="synonym">French bean</name>
    <dbReference type="NCBI Taxonomy" id="3885"/>
    <lineage>
        <taxon>Eukaryota</taxon>
        <taxon>Viridiplantae</taxon>
        <taxon>Streptophyta</taxon>
        <taxon>Embryophyta</taxon>
        <taxon>Tracheophyta</taxon>
        <taxon>Spermatophyta</taxon>
        <taxon>Magnoliopsida</taxon>
        <taxon>eudicotyledons</taxon>
        <taxon>Gunneridae</taxon>
        <taxon>Pentapetalae</taxon>
        <taxon>rosids</taxon>
        <taxon>fabids</taxon>
        <taxon>Fabales</taxon>
        <taxon>Fabaceae</taxon>
        <taxon>Papilionoideae</taxon>
        <taxon>50 kb inversion clade</taxon>
        <taxon>NPAAA clade</taxon>
        <taxon>indigoferoid/millettioid clade</taxon>
        <taxon>Phaseoleae</taxon>
        <taxon>Phaseolus</taxon>
    </lineage>
</organism>
<protein>
    <recommendedName>
        <fullName evidence="4">CST complex subunit CTC1</fullName>
    </recommendedName>
</protein>
<dbReference type="GO" id="GO:0010833">
    <property type="term" value="P:telomere maintenance via telomere lengthening"/>
    <property type="evidence" value="ECO:0007669"/>
    <property type="project" value="TreeGrafter"/>
</dbReference>
<evidence type="ECO:0000256" key="6">
    <source>
        <dbReference type="ARBA" id="ARBA00022895"/>
    </source>
</evidence>
<gene>
    <name evidence="11" type="ORF">PHAVU_011G175100g</name>
</gene>
<evidence type="ECO:0000256" key="2">
    <source>
        <dbReference type="ARBA" id="ARBA00004574"/>
    </source>
</evidence>
<dbReference type="InterPro" id="IPR042617">
    <property type="entry name" value="CTC1-like"/>
</dbReference>
<keyword evidence="6" id="KW-0779">Telomere</keyword>
<proteinExistence type="inferred from homology"/>
<dbReference type="Proteomes" id="UP000000226">
    <property type="component" value="Chromosome 11"/>
</dbReference>
<keyword evidence="8" id="KW-0539">Nucleus</keyword>
<comment type="subcellular location">
    <subcellularLocation>
        <location evidence="2">Chromosome</location>
        <location evidence="2">Telomere</location>
    </subcellularLocation>
    <subcellularLocation>
        <location evidence="1">Nucleus</location>
    </subcellularLocation>
</comment>
<dbReference type="GO" id="GO:1990879">
    <property type="term" value="C:CST complex"/>
    <property type="evidence" value="ECO:0007669"/>
    <property type="project" value="TreeGrafter"/>
</dbReference>
<sequence>MLGKFIQSLPFSARLWVLLLVSSFRKKFAGILSDKEILGSKHKEGLVQMYASALFPSSIFQTQQGALMGLCTHDYNGCGRVLHCSFLKLVIPMSIFICHCIHTLLRIMKSENHCKLLPIGNHFSILSREARYNGRSFRRILRSEDIGVVLLGYLKINPSTRRLQMVDATGRVDILIPDIPLTWNPNEIYEYSNKAGCSKSSTFVEAILFPFILLFAGKSRIVHPHNASWDKTKELSKSCLSGNNEDKFSNKRQKLIKESVSSSKDEFQTSIYELSACSNSSRKPEENKYCVNMRSSPDLSCLVTFKSLQNENEVCPAILRSMSPMKDTSFNSKPSSRKILLEFSADRFLKYQLLQIGDYYIIDHNIKNCFGSTKDANCGSSGSGKLLVDSGKHIWSLSVIYDENLSDHLSEYTSAKDSSSPTIGGVSPNHQNLLPRSYGEPSSVSSDVNLYLPITLADVLEDNVMELEDSLSLQFAISEDSANLSLGTGTLEDRPKSCFGTQRSNSLFPEGNLMSLEGNVIEIHKIGSGSFSSCSSGANVDALQLKGLIGTRSNFCIHVLVHHHIVNICGSVNKHTFPTGFGPGVTAVFHRILNARAPNKLMLLPVSFIVIKSMKVCDKQCGDRSSFLNSTKDADDASRNYISCLISQLPRSLSHKKIVLRCRVVAVFVLVIERKTTNFIAETKINAQGTLLDIPLACFLLEDGSSSCCCWASAERAATLLRLNEELTTSHHLGRILKKHKKIIVKNQGLYVDSPHQDHIFSVTSGNALCSSDENLLKLIIFNACIGGIWNVVASGMDAEETSQLGEEYLTEMLNVHNMRNIWAEEVSYPHTLAEARNMIHELLKS</sequence>
<dbReference type="Gramene" id="ESW05383">
    <property type="protein sequence ID" value="ESW05383"/>
    <property type="gene ID" value="PHAVU_011G175100g"/>
</dbReference>
<dbReference type="OrthoDB" id="2314520at2759"/>
<dbReference type="PANTHER" id="PTHR14865:SF2">
    <property type="entry name" value="CST COMPLEX SUBUNIT CTC1"/>
    <property type="match status" value="1"/>
</dbReference>
<accession>V7AKJ7</accession>
<evidence type="ECO:0000256" key="10">
    <source>
        <dbReference type="SAM" id="SignalP"/>
    </source>
</evidence>
<evidence type="ECO:0000256" key="4">
    <source>
        <dbReference type="ARBA" id="ARBA00016175"/>
    </source>
</evidence>
<dbReference type="GO" id="GO:0042162">
    <property type="term" value="F:telomeric DNA binding"/>
    <property type="evidence" value="ECO:0007669"/>
    <property type="project" value="TreeGrafter"/>
</dbReference>
<dbReference type="AlphaFoldDB" id="V7AKJ7"/>
<feature type="region of interest" description="Disordered" evidence="9">
    <location>
        <begin position="412"/>
        <end position="443"/>
    </location>
</feature>